<proteinExistence type="predicted"/>
<dbReference type="EMBL" id="CAMAPE010000031">
    <property type="protein sequence ID" value="CAH9094258.1"/>
    <property type="molecule type" value="Genomic_DNA"/>
</dbReference>
<comment type="caution">
    <text evidence="2">The sequence shown here is derived from an EMBL/GenBank/DDBJ whole genome shotgun (WGS) entry which is preliminary data.</text>
</comment>
<organism evidence="2 3">
    <name type="scientific">Cuscuta europaea</name>
    <name type="common">European dodder</name>
    <dbReference type="NCBI Taxonomy" id="41803"/>
    <lineage>
        <taxon>Eukaryota</taxon>
        <taxon>Viridiplantae</taxon>
        <taxon>Streptophyta</taxon>
        <taxon>Embryophyta</taxon>
        <taxon>Tracheophyta</taxon>
        <taxon>Spermatophyta</taxon>
        <taxon>Magnoliopsida</taxon>
        <taxon>eudicotyledons</taxon>
        <taxon>Gunneridae</taxon>
        <taxon>Pentapetalae</taxon>
        <taxon>asterids</taxon>
        <taxon>lamiids</taxon>
        <taxon>Solanales</taxon>
        <taxon>Convolvulaceae</taxon>
        <taxon>Cuscuteae</taxon>
        <taxon>Cuscuta</taxon>
        <taxon>Cuscuta subgen. Cuscuta</taxon>
    </lineage>
</organism>
<protein>
    <submittedName>
        <fullName evidence="2">Uncharacterized protein</fullName>
    </submittedName>
</protein>
<dbReference type="Proteomes" id="UP001152484">
    <property type="component" value="Unassembled WGS sequence"/>
</dbReference>
<evidence type="ECO:0000256" key="1">
    <source>
        <dbReference type="SAM" id="MobiDB-lite"/>
    </source>
</evidence>
<sequence>MTKNHPLTQSGRNRVSKTYLYHFTRTKNKEEEASKKREERIGKKEENLEKIKGILPRYSRLLKESKIGRKSRQSRRSFRRKISKVTRVQTKRLKAC</sequence>
<evidence type="ECO:0000313" key="3">
    <source>
        <dbReference type="Proteomes" id="UP001152484"/>
    </source>
</evidence>
<feature type="compositionally biased region" description="Basic residues" evidence="1">
    <location>
        <begin position="68"/>
        <end position="96"/>
    </location>
</feature>
<accession>A0A9P0ZBP7</accession>
<name>A0A9P0ZBP7_CUSEU</name>
<keyword evidence="3" id="KW-1185">Reference proteome</keyword>
<gene>
    <name evidence="2" type="ORF">CEURO_LOCUS12659</name>
</gene>
<dbReference type="AlphaFoldDB" id="A0A9P0ZBP7"/>
<reference evidence="2" key="1">
    <citation type="submission" date="2022-07" db="EMBL/GenBank/DDBJ databases">
        <authorList>
            <person name="Macas J."/>
            <person name="Novak P."/>
            <person name="Neumann P."/>
        </authorList>
    </citation>
    <scope>NUCLEOTIDE SEQUENCE</scope>
</reference>
<evidence type="ECO:0000313" key="2">
    <source>
        <dbReference type="EMBL" id="CAH9094258.1"/>
    </source>
</evidence>
<feature type="region of interest" description="Disordered" evidence="1">
    <location>
        <begin position="65"/>
        <end position="96"/>
    </location>
</feature>